<keyword evidence="2 3" id="KW-0732">Signal</keyword>
<evidence type="ECO:0000313" key="4">
    <source>
        <dbReference type="EMBL" id="BCD96926.1"/>
    </source>
</evidence>
<dbReference type="GO" id="GO:0016020">
    <property type="term" value="C:membrane"/>
    <property type="evidence" value="ECO:0007669"/>
    <property type="project" value="InterPro"/>
</dbReference>
<dbReference type="PROSITE" id="PS51257">
    <property type="entry name" value="PROKAR_LIPOPROTEIN"/>
    <property type="match status" value="1"/>
</dbReference>
<reference evidence="4 5" key="1">
    <citation type="journal article" date="2022" name="IScience">
        <title>An ultrasensitive nanofiber-based assay for enzymatic hydrolysis and deep-sea microbial degradation of cellulose.</title>
        <authorList>
            <person name="Tsudome M."/>
            <person name="Tachioka M."/>
            <person name="Miyazaki M."/>
            <person name="Uchimura K."/>
            <person name="Tsuda M."/>
            <person name="Takaki Y."/>
            <person name="Deguchi S."/>
        </authorList>
    </citation>
    <scope>NUCLEOTIDE SEQUENCE [LARGE SCALE GENOMIC DNA]</scope>
    <source>
        <strain evidence="4 5">GE09</strain>
    </source>
</reference>
<sequence>MQKMVGAVVAMLAAAMLAGCSSTPAANGNDPWEAPNRAVFKFNDSLDTWVAKPVAKGYRFVSPSFVETGVDNFFDNMGEVSNVLNDLLQAKWGQAGHDSARLLLNTFAGLAGLVDVAAEVGLEKSQGEDFGQTLQVWGVPSGPYVVLPIFGPSTLTDAAASPVDWFTYPRTYIASDPLRYGATVLDYTNVRAGLLDAEGLVSGDKYLFFREAYLQNREFLVKDGAIKDDFGGDLDDFDDF</sequence>
<keyword evidence="4" id="KW-0449">Lipoprotein</keyword>
<dbReference type="GO" id="GO:0120010">
    <property type="term" value="P:intermembrane phospholipid transfer"/>
    <property type="evidence" value="ECO:0007669"/>
    <property type="project" value="TreeGrafter"/>
</dbReference>
<evidence type="ECO:0000256" key="3">
    <source>
        <dbReference type="SAM" id="SignalP"/>
    </source>
</evidence>
<feature type="signal peptide" evidence="3">
    <location>
        <begin position="1"/>
        <end position="25"/>
    </location>
</feature>
<dbReference type="InterPro" id="IPR007428">
    <property type="entry name" value="MlaA"/>
</dbReference>
<dbReference type="PANTHER" id="PTHR30035">
    <property type="entry name" value="LIPOPROTEIN VACJ-RELATED"/>
    <property type="match status" value="1"/>
</dbReference>
<protein>
    <submittedName>
        <fullName evidence="4">Phospholipid-binding lipoprotein MlaA</fullName>
    </submittedName>
</protein>
<proteinExistence type="inferred from homology"/>
<keyword evidence="5" id="KW-1185">Reference proteome</keyword>
<name>A0AAN1WG08_9GAMM</name>
<evidence type="ECO:0000256" key="1">
    <source>
        <dbReference type="ARBA" id="ARBA00010634"/>
    </source>
</evidence>
<comment type="similarity">
    <text evidence="1">Belongs to the MlaA family.</text>
</comment>
<dbReference type="PRINTS" id="PR01805">
    <property type="entry name" value="VACJLIPOPROT"/>
</dbReference>
<dbReference type="KEGG" id="marq:MARGE09_P1126"/>
<feature type="chain" id="PRO_5042992916" evidence="3">
    <location>
        <begin position="26"/>
        <end position="240"/>
    </location>
</feature>
<evidence type="ECO:0000256" key="2">
    <source>
        <dbReference type="ARBA" id="ARBA00022729"/>
    </source>
</evidence>
<dbReference type="PANTHER" id="PTHR30035:SF3">
    <property type="entry name" value="INTERMEMBRANE PHOSPHOLIPID TRANSPORT SYSTEM LIPOPROTEIN MLAA"/>
    <property type="match status" value="1"/>
</dbReference>
<organism evidence="4 5">
    <name type="scientific">Marinagarivorans cellulosilyticus</name>
    <dbReference type="NCBI Taxonomy" id="2721545"/>
    <lineage>
        <taxon>Bacteria</taxon>
        <taxon>Pseudomonadati</taxon>
        <taxon>Pseudomonadota</taxon>
        <taxon>Gammaproteobacteria</taxon>
        <taxon>Cellvibrionales</taxon>
        <taxon>Cellvibrionaceae</taxon>
        <taxon>Marinagarivorans</taxon>
    </lineage>
</organism>
<dbReference type="EMBL" id="AP023086">
    <property type="protein sequence ID" value="BCD96926.1"/>
    <property type="molecule type" value="Genomic_DNA"/>
</dbReference>
<accession>A0AAN1WG08</accession>
<dbReference type="Proteomes" id="UP001320119">
    <property type="component" value="Chromosome"/>
</dbReference>
<evidence type="ECO:0000313" key="5">
    <source>
        <dbReference type="Proteomes" id="UP001320119"/>
    </source>
</evidence>
<gene>
    <name evidence="4" type="ORF">MARGE09_P1126</name>
</gene>
<dbReference type="AlphaFoldDB" id="A0AAN1WG08"/>
<dbReference type="Pfam" id="PF04333">
    <property type="entry name" value="MlaA"/>
    <property type="match status" value="1"/>
</dbReference>